<feature type="non-terminal residue" evidence="4">
    <location>
        <position position="341"/>
    </location>
</feature>
<gene>
    <name evidence="4" type="ORF">PFISCL1PPCAC_14138</name>
</gene>
<dbReference type="Pfam" id="PF00067">
    <property type="entry name" value="p450"/>
    <property type="match status" value="1"/>
</dbReference>
<evidence type="ECO:0008006" key="6">
    <source>
        <dbReference type="Google" id="ProtNLM"/>
    </source>
</evidence>
<keyword evidence="3" id="KW-0472">Membrane</keyword>
<reference evidence="4" key="1">
    <citation type="submission" date="2023-10" db="EMBL/GenBank/DDBJ databases">
        <title>Genome assembly of Pristionchus species.</title>
        <authorList>
            <person name="Yoshida K."/>
            <person name="Sommer R.J."/>
        </authorList>
    </citation>
    <scope>NUCLEOTIDE SEQUENCE</scope>
    <source>
        <strain evidence="4">RS5133</strain>
    </source>
</reference>
<evidence type="ECO:0000313" key="4">
    <source>
        <dbReference type="EMBL" id="GMT22841.1"/>
    </source>
</evidence>
<dbReference type="Proteomes" id="UP001432322">
    <property type="component" value="Unassembled WGS sequence"/>
</dbReference>
<feature type="transmembrane region" description="Helical" evidence="3">
    <location>
        <begin position="6"/>
        <end position="37"/>
    </location>
</feature>
<evidence type="ECO:0000313" key="5">
    <source>
        <dbReference type="Proteomes" id="UP001432322"/>
    </source>
</evidence>
<keyword evidence="2" id="KW-0503">Monooxygenase</keyword>
<dbReference type="AlphaFoldDB" id="A0AAV5VTP6"/>
<dbReference type="PANTHER" id="PTHR24284">
    <property type="entry name" value="CYTOCHROME P450 FAMILY"/>
    <property type="match status" value="1"/>
</dbReference>
<evidence type="ECO:0000256" key="3">
    <source>
        <dbReference type="SAM" id="Phobius"/>
    </source>
</evidence>
<feature type="non-terminal residue" evidence="4">
    <location>
        <position position="1"/>
    </location>
</feature>
<comment type="caution">
    <text evidence="4">The sequence shown here is derived from an EMBL/GenBank/DDBJ whole genome shotgun (WGS) entry which is preliminary data.</text>
</comment>
<dbReference type="EMBL" id="BTSY01000004">
    <property type="protein sequence ID" value="GMT22841.1"/>
    <property type="molecule type" value="Genomic_DNA"/>
</dbReference>
<dbReference type="PRINTS" id="PR00463">
    <property type="entry name" value="EP450I"/>
</dbReference>
<keyword evidence="3" id="KW-1133">Transmembrane helix</keyword>
<dbReference type="Gene3D" id="1.10.630.10">
    <property type="entry name" value="Cytochrome P450"/>
    <property type="match status" value="1"/>
</dbReference>
<dbReference type="GO" id="GO:0016705">
    <property type="term" value="F:oxidoreductase activity, acting on paired donors, with incorporation or reduction of molecular oxygen"/>
    <property type="evidence" value="ECO:0007669"/>
    <property type="project" value="InterPro"/>
</dbReference>
<evidence type="ECO:0000256" key="1">
    <source>
        <dbReference type="ARBA" id="ARBA00010617"/>
    </source>
</evidence>
<dbReference type="SUPFAM" id="SSF48264">
    <property type="entry name" value="Cytochrome P450"/>
    <property type="match status" value="1"/>
</dbReference>
<dbReference type="PANTHER" id="PTHR24284:SF1">
    <property type="entry name" value="CYTOCHROME P450 FAMILY"/>
    <property type="match status" value="1"/>
</dbReference>
<dbReference type="GO" id="GO:0005506">
    <property type="term" value="F:iron ion binding"/>
    <property type="evidence" value="ECO:0007669"/>
    <property type="project" value="InterPro"/>
</dbReference>
<dbReference type="InterPro" id="IPR001128">
    <property type="entry name" value="Cyt_P450"/>
</dbReference>
<dbReference type="GO" id="GO:0020037">
    <property type="term" value="F:heme binding"/>
    <property type="evidence" value="ECO:0007669"/>
    <property type="project" value="InterPro"/>
</dbReference>
<comment type="similarity">
    <text evidence="1">Belongs to the cytochrome P450 family.</text>
</comment>
<name>A0AAV5VTP6_9BILA</name>
<sequence length="341" mass="39629">DNTFRLLTRLFVCFFHCTSMLLYFLLGFLTLLVYALIKYYRFVARYPKGPFPWPFIGNTFQFDFKAQHKTFDKIGKTQHEMYTLFSPLPFVQLTDYEIIKEAFVDHGDDFIGRPTNEVLQDIFAFAPNAGVINSIGDNWREQRRAAISIMRDFGMGKGVMEEQVRSSVADYIQNLNSIEDKDNADLRWPIQVMVANVINEVLFGFLYKYDDCQPLMEYVDGFNELMESITESKLLLLALVFPSIRKIPWIGWQAVGRTKEKNDKLNQFIVKNAERSLEGYNIEDDPTCFVQAYKQRIGQNEFLDHVNLIACCNDFFVAGQETTTTTLRWAMLLFALNQQAQ</sequence>
<proteinExistence type="inferred from homology"/>
<keyword evidence="2" id="KW-0560">Oxidoreductase</keyword>
<accession>A0AAV5VTP6</accession>
<dbReference type="InterPro" id="IPR036396">
    <property type="entry name" value="Cyt_P450_sf"/>
</dbReference>
<evidence type="ECO:0000256" key="2">
    <source>
        <dbReference type="ARBA" id="ARBA00023033"/>
    </source>
</evidence>
<keyword evidence="3" id="KW-0812">Transmembrane</keyword>
<dbReference type="InterPro" id="IPR002401">
    <property type="entry name" value="Cyt_P450_E_grp-I"/>
</dbReference>
<dbReference type="GO" id="GO:0004497">
    <property type="term" value="F:monooxygenase activity"/>
    <property type="evidence" value="ECO:0007669"/>
    <property type="project" value="UniProtKB-KW"/>
</dbReference>
<protein>
    <recommendedName>
        <fullName evidence="6">Cytochrome P450</fullName>
    </recommendedName>
</protein>
<keyword evidence="5" id="KW-1185">Reference proteome</keyword>
<organism evidence="4 5">
    <name type="scientific">Pristionchus fissidentatus</name>
    <dbReference type="NCBI Taxonomy" id="1538716"/>
    <lineage>
        <taxon>Eukaryota</taxon>
        <taxon>Metazoa</taxon>
        <taxon>Ecdysozoa</taxon>
        <taxon>Nematoda</taxon>
        <taxon>Chromadorea</taxon>
        <taxon>Rhabditida</taxon>
        <taxon>Rhabditina</taxon>
        <taxon>Diplogasteromorpha</taxon>
        <taxon>Diplogasteroidea</taxon>
        <taxon>Neodiplogasteridae</taxon>
        <taxon>Pristionchus</taxon>
    </lineage>
</organism>